<gene>
    <name evidence="2" type="ORF">R2D22_31945</name>
</gene>
<protein>
    <submittedName>
        <fullName evidence="2">Integrase</fullName>
    </submittedName>
</protein>
<dbReference type="Proteomes" id="UP001301731">
    <property type="component" value="Chromosome"/>
</dbReference>
<keyword evidence="3" id="KW-1185">Reference proteome</keyword>
<reference evidence="2 3" key="1">
    <citation type="submission" date="2023-10" db="EMBL/GenBank/DDBJ databases">
        <title>The genome sequence of Streptomyces sp. HUAS YS2.</title>
        <authorList>
            <person name="Mo P."/>
        </authorList>
    </citation>
    <scope>NUCLEOTIDE SEQUENCE [LARGE SCALE GENOMIC DNA]</scope>
    <source>
        <strain evidence="2 3">HUAS YS2</strain>
    </source>
</reference>
<evidence type="ECO:0000313" key="3">
    <source>
        <dbReference type="Proteomes" id="UP001301731"/>
    </source>
</evidence>
<organism evidence="2 3">
    <name type="scientific">Streptomyces solicathayae</name>
    <dbReference type="NCBI Taxonomy" id="3081768"/>
    <lineage>
        <taxon>Bacteria</taxon>
        <taxon>Bacillati</taxon>
        <taxon>Actinomycetota</taxon>
        <taxon>Actinomycetes</taxon>
        <taxon>Kitasatosporales</taxon>
        <taxon>Streptomycetaceae</taxon>
        <taxon>Streptomyces</taxon>
    </lineage>
</organism>
<dbReference type="RefSeq" id="WP_318108467.1">
    <property type="nucleotide sequence ID" value="NZ_CP137573.1"/>
</dbReference>
<accession>A0ABZ0M220</accession>
<dbReference type="EMBL" id="CP137573">
    <property type="protein sequence ID" value="WOX25744.1"/>
    <property type="molecule type" value="Genomic_DNA"/>
</dbReference>
<feature type="region of interest" description="Disordered" evidence="1">
    <location>
        <begin position="1"/>
        <end position="73"/>
    </location>
</feature>
<evidence type="ECO:0000256" key="1">
    <source>
        <dbReference type="SAM" id="MobiDB-lite"/>
    </source>
</evidence>
<name>A0ABZ0M220_9ACTN</name>
<sequence>MRGTTVDEVERRTAAAESANSGVRRLSRVKAATTSPERQREDVLAAAASVAGHIIDSKPSTGRSPSSSPAPRT</sequence>
<feature type="compositionally biased region" description="Low complexity" evidence="1">
    <location>
        <begin position="57"/>
        <end position="73"/>
    </location>
</feature>
<proteinExistence type="predicted"/>
<evidence type="ECO:0000313" key="2">
    <source>
        <dbReference type="EMBL" id="WOX25744.1"/>
    </source>
</evidence>